<evidence type="ECO:0000259" key="1">
    <source>
        <dbReference type="PROSITE" id="PS50878"/>
    </source>
</evidence>
<organism evidence="2 3">
    <name type="scientific">Paspalum notatum var. saurae</name>
    <dbReference type="NCBI Taxonomy" id="547442"/>
    <lineage>
        <taxon>Eukaryota</taxon>
        <taxon>Viridiplantae</taxon>
        <taxon>Streptophyta</taxon>
        <taxon>Embryophyta</taxon>
        <taxon>Tracheophyta</taxon>
        <taxon>Spermatophyta</taxon>
        <taxon>Magnoliopsida</taxon>
        <taxon>Liliopsida</taxon>
        <taxon>Poales</taxon>
        <taxon>Poaceae</taxon>
        <taxon>PACMAD clade</taxon>
        <taxon>Panicoideae</taxon>
        <taxon>Andropogonodae</taxon>
        <taxon>Paspaleae</taxon>
        <taxon>Paspalinae</taxon>
        <taxon>Paspalum</taxon>
    </lineage>
</organism>
<protein>
    <recommendedName>
        <fullName evidence="1">Reverse transcriptase domain-containing protein</fullName>
    </recommendedName>
</protein>
<dbReference type="AlphaFoldDB" id="A0AAQ3TWV7"/>
<dbReference type="InterPro" id="IPR000477">
    <property type="entry name" value="RT_dom"/>
</dbReference>
<dbReference type="InterPro" id="IPR043502">
    <property type="entry name" value="DNA/RNA_pol_sf"/>
</dbReference>
<dbReference type="SUPFAM" id="SSF56672">
    <property type="entry name" value="DNA/RNA polymerases"/>
    <property type="match status" value="1"/>
</dbReference>
<accession>A0AAQ3TWV7</accession>
<dbReference type="PANTHER" id="PTHR19446">
    <property type="entry name" value="REVERSE TRANSCRIPTASES"/>
    <property type="match status" value="1"/>
</dbReference>
<dbReference type="Proteomes" id="UP001341281">
    <property type="component" value="Chromosome 06"/>
</dbReference>
<dbReference type="Pfam" id="PF00078">
    <property type="entry name" value="RVT_1"/>
    <property type="match status" value="1"/>
</dbReference>
<evidence type="ECO:0000313" key="2">
    <source>
        <dbReference type="EMBL" id="WVZ81063.1"/>
    </source>
</evidence>
<keyword evidence="3" id="KW-1185">Reference proteome</keyword>
<proteinExistence type="predicted"/>
<gene>
    <name evidence="2" type="ORF">U9M48_028488</name>
</gene>
<feature type="domain" description="Reverse transcriptase" evidence="1">
    <location>
        <begin position="1"/>
        <end position="169"/>
    </location>
</feature>
<name>A0AAQ3TWV7_PASNO</name>
<dbReference type="EMBL" id="CP144750">
    <property type="protein sequence ID" value="WVZ81063.1"/>
    <property type="molecule type" value="Genomic_DNA"/>
</dbReference>
<evidence type="ECO:0000313" key="3">
    <source>
        <dbReference type="Proteomes" id="UP001341281"/>
    </source>
</evidence>
<dbReference type="PROSITE" id="PS50878">
    <property type="entry name" value="RT_POL"/>
    <property type="match status" value="1"/>
</dbReference>
<reference evidence="2 3" key="1">
    <citation type="submission" date="2024-02" db="EMBL/GenBank/DDBJ databases">
        <title>High-quality chromosome-scale genome assembly of Pensacola bahiagrass (Paspalum notatum Flugge var. saurae).</title>
        <authorList>
            <person name="Vega J.M."/>
            <person name="Podio M."/>
            <person name="Orjuela J."/>
            <person name="Siena L.A."/>
            <person name="Pessino S.C."/>
            <person name="Combes M.C."/>
            <person name="Mariac C."/>
            <person name="Albertini E."/>
            <person name="Pupilli F."/>
            <person name="Ortiz J.P.A."/>
            <person name="Leblanc O."/>
        </authorList>
    </citation>
    <scope>NUCLEOTIDE SEQUENCE [LARGE SCALE GENOMIC DNA]</scope>
    <source>
        <strain evidence="2">R1</strain>
        <tissue evidence="2">Leaf</tissue>
    </source>
</reference>
<sequence length="169" mass="19708">MKRGKAVGPDAIPIEVWGCLGDIAIAWVTKLFNQILRSNKIPQEWSTLVPIFKNKGDIQSCTNYRGIKLMSHTMKLWERVIEHLMERYREQKKDLHMVFIDLEKAYDKIPSNVMWWALEKHKVPTKYVTLIKDMYNKVVTSLHQGSALSPYLFAFVMDEVTRDIQGDIP</sequence>